<comment type="caution">
    <text evidence="7">The sequence shown here is derived from an EMBL/GenBank/DDBJ whole genome shotgun (WGS) entry which is preliminary data.</text>
</comment>
<keyword evidence="4" id="KW-0862">Zinc</keyword>
<accession>A0AAD8JGT6</accession>
<evidence type="ECO:0000256" key="1">
    <source>
        <dbReference type="ARBA" id="ARBA00005690"/>
    </source>
</evidence>
<gene>
    <name evidence="7" type="ORF">POM88_002473</name>
</gene>
<reference evidence="7" key="1">
    <citation type="submission" date="2023-02" db="EMBL/GenBank/DDBJ databases">
        <title>Genome of toxic invasive species Heracleum sosnowskyi carries increased number of genes despite the absence of recent whole-genome duplications.</title>
        <authorList>
            <person name="Schelkunov M."/>
            <person name="Shtratnikova V."/>
            <person name="Makarenko M."/>
            <person name="Klepikova A."/>
            <person name="Omelchenko D."/>
            <person name="Novikova G."/>
            <person name="Obukhova E."/>
            <person name="Bogdanov V."/>
            <person name="Penin A."/>
            <person name="Logacheva M."/>
        </authorList>
    </citation>
    <scope>NUCLEOTIDE SEQUENCE</scope>
    <source>
        <strain evidence="7">Hsosn_3</strain>
        <tissue evidence="7">Leaf</tissue>
    </source>
</reference>
<dbReference type="Proteomes" id="UP001237642">
    <property type="component" value="Unassembled WGS sequence"/>
</dbReference>
<dbReference type="CDD" id="cd04476">
    <property type="entry name" value="RPA1_DBD_C"/>
    <property type="match status" value="1"/>
</dbReference>
<dbReference type="SUPFAM" id="SSF50249">
    <property type="entry name" value="Nucleic acid-binding proteins"/>
    <property type="match status" value="2"/>
</dbReference>
<evidence type="ECO:0000256" key="2">
    <source>
        <dbReference type="ARBA" id="ARBA00022723"/>
    </source>
</evidence>
<protein>
    <recommendedName>
        <fullName evidence="6">Replication factor A C-terminal domain-containing protein</fullName>
    </recommendedName>
</protein>
<evidence type="ECO:0000313" key="8">
    <source>
        <dbReference type="Proteomes" id="UP001237642"/>
    </source>
</evidence>
<dbReference type="Pfam" id="PF08646">
    <property type="entry name" value="Rep_fac-A_C"/>
    <property type="match status" value="1"/>
</dbReference>
<feature type="domain" description="Replication factor A C-terminal" evidence="6">
    <location>
        <begin position="154"/>
        <end position="273"/>
    </location>
</feature>
<sequence>MGDIGKLADDNKFLIDMVGRLENLQPKIRSNKNESKTMLKFELFDGRYRVYATLFDEFGDKVGKKLEKLENEDIYIIIACARASRYDAKPNLTNYPATRVYINPKHYSVEELKIKMGNMSSIDIGTPEKETPKVLLTVKEIKELKSDFKEAKVNCEVTVKKIDDKTTWYYAKCTNCEKELFPENGRFYCSSCNMIIPHPDKMFRVCTLCSDRTGSIVIVFPDEEVTRIIGKTVFDIQAECLEEDEMEQFPDILKQLKNQQYTITIEIQEQNIKKGSKV</sequence>
<organism evidence="7 8">
    <name type="scientific">Heracleum sosnowskyi</name>
    <dbReference type="NCBI Taxonomy" id="360622"/>
    <lineage>
        <taxon>Eukaryota</taxon>
        <taxon>Viridiplantae</taxon>
        <taxon>Streptophyta</taxon>
        <taxon>Embryophyta</taxon>
        <taxon>Tracheophyta</taxon>
        <taxon>Spermatophyta</taxon>
        <taxon>Magnoliopsida</taxon>
        <taxon>eudicotyledons</taxon>
        <taxon>Gunneridae</taxon>
        <taxon>Pentapetalae</taxon>
        <taxon>asterids</taxon>
        <taxon>campanulids</taxon>
        <taxon>Apiales</taxon>
        <taxon>Apiaceae</taxon>
        <taxon>Apioideae</taxon>
        <taxon>apioid superclade</taxon>
        <taxon>Tordylieae</taxon>
        <taxon>Tordyliinae</taxon>
        <taxon>Heracleum</taxon>
    </lineage>
</organism>
<dbReference type="PANTHER" id="PTHR47165">
    <property type="entry name" value="OS03G0429900 PROTEIN"/>
    <property type="match status" value="1"/>
</dbReference>
<evidence type="ECO:0000313" key="7">
    <source>
        <dbReference type="EMBL" id="KAK1402868.1"/>
    </source>
</evidence>
<dbReference type="Gene3D" id="2.40.50.140">
    <property type="entry name" value="Nucleic acid-binding proteins"/>
    <property type="match status" value="2"/>
</dbReference>
<comment type="similarity">
    <text evidence="1">Belongs to the replication factor A protein 1 family.</text>
</comment>
<dbReference type="InterPro" id="IPR012340">
    <property type="entry name" value="NA-bd_OB-fold"/>
</dbReference>
<keyword evidence="2" id="KW-0479">Metal-binding</keyword>
<dbReference type="PANTHER" id="PTHR47165:SF4">
    <property type="entry name" value="OS03G0429900 PROTEIN"/>
    <property type="match status" value="1"/>
</dbReference>
<reference evidence="7" key="2">
    <citation type="submission" date="2023-05" db="EMBL/GenBank/DDBJ databases">
        <authorList>
            <person name="Schelkunov M.I."/>
        </authorList>
    </citation>
    <scope>NUCLEOTIDE SEQUENCE</scope>
    <source>
        <strain evidence="7">Hsosn_3</strain>
        <tissue evidence="7">Leaf</tissue>
    </source>
</reference>
<dbReference type="InterPro" id="IPR047192">
    <property type="entry name" value="Euk_RPA1_DBD_C"/>
</dbReference>
<keyword evidence="5" id="KW-0238">DNA-binding</keyword>
<evidence type="ECO:0000259" key="6">
    <source>
        <dbReference type="Pfam" id="PF08646"/>
    </source>
</evidence>
<dbReference type="GO" id="GO:0003677">
    <property type="term" value="F:DNA binding"/>
    <property type="evidence" value="ECO:0007669"/>
    <property type="project" value="UniProtKB-KW"/>
</dbReference>
<dbReference type="GO" id="GO:0008270">
    <property type="term" value="F:zinc ion binding"/>
    <property type="evidence" value="ECO:0007669"/>
    <property type="project" value="UniProtKB-KW"/>
</dbReference>
<keyword evidence="3" id="KW-0863">Zinc-finger</keyword>
<keyword evidence="8" id="KW-1185">Reference proteome</keyword>
<name>A0AAD8JGT6_9APIA</name>
<dbReference type="InterPro" id="IPR013955">
    <property type="entry name" value="Rep_factor-A_C"/>
</dbReference>
<proteinExistence type="inferred from homology"/>
<evidence type="ECO:0000256" key="3">
    <source>
        <dbReference type="ARBA" id="ARBA00022771"/>
    </source>
</evidence>
<evidence type="ECO:0000256" key="5">
    <source>
        <dbReference type="ARBA" id="ARBA00023125"/>
    </source>
</evidence>
<dbReference type="EMBL" id="JAUIZM010000001">
    <property type="protein sequence ID" value="KAK1402868.1"/>
    <property type="molecule type" value="Genomic_DNA"/>
</dbReference>
<dbReference type="AlphaFoldDB" id="A0AAD8JGT6"/>
<evidence type="ECO:0000256" key="4">
    <source>
        <dbReference type="ARBA" id="ARBA00022833"/>
    </source>
</evidence>